<dbReference type="PANTHER" id="PTHR46791">
    <property type="entry name" value="EXPRESSED PROTEIN"/>
    <property type="match status" value="1"/>
</dbReference>
<dbReference type="Pfam" id="PF24764">
    <property type="entry name" value="rva_4"/>
    <property type="match status" value="1"/>
</dbReference>
<keyword evidence="3" id="KW-1185">Reference proteome</keyword>
<dbReference type="InterPro" id="IPR036397">
    <property type="entry name" value="RNaseH_sf"/>
</dbReference>
<name>A0A7M5XFF9_9CNID</name>
<reference evidence="2" key="1">
    <citation type="submission" date="2021-01" db="UniProtKB">
        <authorList>
            <consortium name="EnsemblMetazoa"/>
        </authorList>
    </citation>
    <scope>IDENTIFICATION</scope>
</reference>
<protein>
    <recommendedName>
        <fullName evidence="1">Integrase core domain-containing protein</fullName>
    </recommendedName>
</protein>
<dbReference type="OrthoDB" id="5972631at2759"/>
<dbReference type="Proteomes" id="UP000594262">
    <property type="component" value="Unplaced"/>
</dbReference>
<feature type="domain" description="Integrase core" evidence="1">
    <location>
        <begin position="136"/>
        <end position="257"/>
    </location>
</feature>
<evidence type="ECO:0000313" key="3">
    <source>
        <dbReference type="Proteomes" id="UP000594262"/>
    </source>
</evidence>
<proteinExistence type="predicted"/>
<dbReference type="PANTHER" id="PTHR46791:SF13">
    <property type="entry name" value="CLR5 DOMAIN-CONTAINING PROTEIN"/>
    <property type="match status" value="1"/>
</dbReference>
<evidence type="ECO:0000313" key="2">
    <source>
        <dbReference type="EnsemblMetazoa" id="CLYHEMP021181.1"/>
    </source>
</evidence>
<evidence type="ECO:0000259" key="1">
    <source>
        <dbReference type="Pfam" id="PF24764"/>
    </source>
</evidence>
<dbReference type="GO" id="GO:0003676">
    <property type="term" value="F:nucleic acid binding"/>
    <property type="evidence" value="ECO:0007669"/>
    <property type="project" value="InterPro"/>
</dbReference>
<sequence>MPLPNYIPCIVGGEESNNRKSFIVQYFNQGCSNFDILGFLLLHHNIQISLSTLKRDLVALGLSRRHLATAENPNEIRQLIEEELAGSGVNLGYRKIWKIIQSKGIPAKRQTVMEILREVDPEGVQARKKKRLRRRIYSVPGPDHLWHIDGYDKLKPYGFSIHGCIDGFSRRLIWLEVCPSNKNPRVIAKFFIDAAKQLRGIPLRIRCDDGTENSIIEPIQVALRSADDDEFSGEGSFLIGTSPANQRIECFWSQFNKERPMWWRIFF</sequence>
<accession>A0A7M5XFF9</accession>
<dbReference type="SUPFAM" id="SSF53098">
    <property type="entry name" value="Ribonuclease H-like"/>
    <property type="match status" value="1"/>
</dbReference>
<dbReference type="InterPro" id="IPR012337">
    <property type="entry name" value="RNaseH-like_sf"/>
</dbReference>
<dbReference type="EnsemblMetazoa" id="CLYHEMT021181.1">
    <property type="protein sequence ID" value="CLYHEMP021181.1"/>
    <property type="gene ID" value="CLYHEMG021181"/>
</dbReference>
<organism evidence="2 3">
    <name type="scientific">Clytia hemisphaerica</name>
    <dbReference type="NCBI Taxonomy" id="252671"/>
    <lineage>
        <taxon>Eukaryota</taxon>
        <taxon>Metazoa</taxon>
        <taxon>Cnidaria</taxon>
        <taxon>Hydrozoa</taxon>
        <taxon>Hydroidolina</taxon>
        <taxon>Leptothecata</taxon>
        <taxon>Obeliida</taxon>
        <taxon>Clytiidae</taxon>
        <taxon>Clytia</taxon>
    </lineage>
</organism>
<dbReference type="InterPro" id="IPR058913">
    <property type="entry name" value="Integrase_dom_put"/>
</dbReference>
<dbReference type="AlphaFoldDB" id="A0A7M5XFF9"/>
<dbReference type="Gene3D" id="3.30.420.10">
    <property type="entry name" value="Ribonuclease H-like superfamily/Ribonuclease H"/>
    <property type="match status" value="1"/>
</dbReference>